<sequence length="406" mass="43865">MSDSALQGIRILDLSRILAAPLASQMLGDLGAEVVKVERPASGDDARQYGPPFLDGGTAGMSAFYLSCNRNKRSITLDFTTEQGRNVLLDLIGRSDVLLENFRPGVLAKYGLGYEDLRERFPRLVYCSVTGFGQDGPYRHKAGYDGIFQALSGMMSVSGHPDGTPGAGPMKSGLSLIDVLTGLYTGTAVLAALRHRDRHGAGQHLDVSLLDCGLASMSHYAQNFLVSGVVPERRGNGGFGGIPSQAFECADGERFFIVATTDPQFGRACRAIGHPGLIDDPRFAGISARIEHRLELLEVLRGIFVQRDARHWIDVLDAADVPVGPVNDIRAALDDEQVRHRELPIEMAHETLGPVPGLRYPIRMSGSPVRDYSAPPTLGEHTRDVLEGLLGLDREAVDELADKGVI</sequence>
<organism evidence="2 3">
    <name type="scientific">Actinomadura vinacea</name>
    <dbReference type="NCBI Taxonomy" id="115336"/>
    <lineage>
        <taxon>Bacteria</taxon>
        <taxon>Bacillati</taxon>
        <taxon>Actinomycetota</taxon>
        <taxon>Actinomycetes</taxon>
        <taxon>Streptosporangiales</taxon>
        <taxon>Thermomonosporaceae</taxon>
        <taxon>Actinomadura</taxon>
    </lineage>
</organism>
<gene>
    <name evidence="2" type="ORF">GCM10010191_17870</name>
</gene>
<dbReference type="InterPro" id="IPR044855">
    <property type="entry name" value="CoA-Trfase_III_dom3_sf"/>
</dbReference>
<dbReference type="RefSeq" id="WP_344588160.1">
    <property type="nucleotide sequence ID" value="NZ_BAAARW010000006.1"/>
</dbReference>
<protein>
    <submittedName>
        <fullName evidence="2">CaiB/BaiF CoA-transferase family protein</fullName>
    </submittedName>
</protein>
<dbReference type="InterPro" id="IPR050483">
    <property type="entry name" value="CoA-transferase_III_domain"/>
</dbReference>
<dbReference type="PANTHER" id="PTHR48207">
    <property type="entry name" value="SUCCINATE--HYDROXYMETHYLGLUTARATE COA-TRANSFERASE"/>
    <property type="match status" value="1"/>
</dbReference>
<proteinExistence type="predicted"/>
<evidence type="ECO:0000313" key="3">
    <source>
        <dbReference type="Proteomes" id="UP001501231"/>
    </source>
</evidence>
<accession>A0ABP5VR53</accession>
<dbReference type="InterPro" id="IPR023606">
    <property type="entry name" value="CoA-Trfase_III_dom_1_sf"/>
</dbReference>
<evidence type="ECO:0000256" key="1">
    <source>
        <dbReference type="ARBA" id="ARBA00022679"/>
    </source>
</evidence>
<reference evidence="3" key="1">
    <citation type="journal article" date="2019" name="Int. J. Syst. Evol. Microbiol.">
        <title>The Global Catalogue of Microorganisms (GCM) 10K type strain sequencing project: providing services to taxonomists for standard genome sequencing and annotation.</title>
        <authorList>
            <consortium name="The Broad Institute Genomics Platform"/>
            <consortium name="The Broad Institute Genome Sequencing Center for Infectious Disease"/>
            <person name="Wu L."/>
            <person name="Ma J."/>
        </authorList>
    </citation>
    <scope>NUCLEOTIDE SEQUENCE [LARGE SCALE GENOMIC DNA]</scope>
    <source>
        <strain evidence="3">JCM 3325</strain>
    </source>
</reference>
<dbReference type="Gene3D" id="3.30.1540.10">
    <property type="entry name" value="formyl-coa transferase, domain 3"/>
    <property type="match status" value="1"/>
</dbReference>
<dbReference type="InterPro" id="IPR003673">
    <property type="entry name" value="CoA-Trfase_fam_III"/>
</dbReference>
<dbReference type="Gene3D" id="3.40.50.10540">
    <property type="entry name" value="Crotonobetainyl-coa:carnitine coa-transferase, domain 1"/>
    <property type="match status" value="1"/>
</dbReference>
<name>A0ABP5VR53_9ACTN</name>
<evidence type="ECO:0000313" key="2">
    <source>
        <dbReference type="EMBL" id="GAA2409646.1"/>
    </source>
</evidence>
<dbReference type="Proteomes" id="UP001501231">
    <property type="component" value="Unassembled WGS sequence"/>
</dbReference>
<keyword evidence="1" id="KW-0808">Transferase</keyword>
<dbReference type="Pfam" id="PF02515">
    <property type="entry name" value="CoA_transf_3"/>
    <property type="match status" value="1"/>
</dbReference>
<comment type="caution">
    <text evidence="2">The sequence shown here is derived from an EMBL/GenBank/DDBJ whole genome shotgun (WGS) entry which is preliminary data.</text>
</comment>
<keyword evidence="3" id="KW-1185">Reference proteome</keyword>
<dbReference type="EMBL" id="BAAARW010000006">
    <property type="protein sequence ID" value="GAA2409646.1"/>
    <property type="molecule type" value="Genomic_DNA"/>
</dbReference>
<dbReference type="SUPFAM" id="SSF89796">
    <property type="entry name" value="CoA-transferase family III (CaiB/BaiF)"/>
    <property type="match status" value="1"/>
</dbReference>
<dbReference type="PANTHER" id="PTHR48207:SF3">
    <property type="entry name" value="SUCCINATE--HYDROXYMETHYLGLUTARATE COA-TRANSFERASE"/>
    <property type="match status" value="1"/>
</dbReference>